<dbReference type="InterPro" id="IPR011032">
    <property type="entry name" value="GroES-like_sf"/>
</dbReference>
<dbReference type="InterPro" id="IPR013149">
    <property type="entry name" value="ADH-like_C"/>
</dbReference>
<dbReference type="Pfam" id="PF00107">
    <property type="entry name" value="ADH_zinc_N"/>
    <property type="match status" value="1"/>
</dbReference>
<evidence type="ECO:0000313" key="2">
    <source>
        <dbReference type="EMBL" id="KAK7102136.1"/>
    </source>
</evidence>
<feature type="domain" description="Enoyl reductase (ER)" evidence="1">
    <location>
        <begin position="47"/>
        <end position="360"/>
    </location>
</feature>
<dbReference type="PANTHER" id="PTHR43677:SF4">
    <property type="entry name" value="QUINONE OXIDOREDUCTASE-LIKE PROTEIN 2"/>
    <property type="match status" value="1"/>
</dbReference>
<dbReference type="InterPro" id="IPR020843">
    <property type="entry name" value="ER"/>
</dbReference>
<keyword evidence="3" id="KW-1185">Reference proteome</keyword>
<dbReference type="InterPro" id="IPR051397">
    <property type="entry name" value="Zn-ADH-like_protein"/>
</dbReference>
<gene>
    <name evidence="2" type="ORF">V1264_020402</name>
</gene>
<dbReference type="Proteomes" id="UP001374579">
    <property type="component" value="Unassembled WGS sequence"/>
</dbReference>
<proteinExistence type="predicted"/>
<dbReference type="InterPro" id="IPR036291">
    <property type="entry name" value="NAD(P)-bd_dom_sf"/>
</dbReference>
<dbReference type="Pfam" id="PF08240">
    <property type="entry name" value="ADH_N"/>
    <property type="match status" value="1"/>
</dbReference>
<evidence type="ECO:0000313" key="3">
    <source>
        <dbReference type="Proteomes" id="UP001374579"/>
    </source>
</evidence>
<comment type="caution">
    <text evidence="2">The sequence shown here is derived from an EMBL/GenBank/DDBJ whole genome shotgun (WGS) entry which is preliminary data.</text>
</comment>
<name>A0AAN9GBD4_9CAEN</name>
<dbReference type="PANTHER" id="PTHR43677">
    <property type="entry name" value="SHORT-CHAIN DEHYDROGENASE/REDUCTASE"/>
    <property type="match status" value="1"/>
</dbReference>
<dbReference type="CDD" id="cd08241">
    <property type="entry name" value="QOR1"/>
    <property type="match status" value="1"/>
</dbReference>
<dbReference type="EMBL" id="JBAMIC010000010">
    <property type="protein sequence ID" value="KAK7102136.1"/>
    <property type="molecule type" value="Genomic_DNA"/>
</dbReference>
<dbReference type="GO" id="GO:0016491">
    <property type="term" value="F:oxidoreductase activity"/>
    <property type="evidence" value="ECO:0007669"/>
    <property type="project" value="InterPro"/>
</dbReference>
<organism evidence="2 3">
    <name type="scientific">Littorina saxatilis</name>
    <dbReference type="NCBI Taxonomy" id="31220"/>
    <lineage>
        <taxon>Eukaryota</taxon>
        <taxon>Metazoa</taxon>
        <taxon>Spiralia</taxon>
        <taxon>Lophotrochozoa</taxon>
        <taxon>Mollusca</taxon>
        <taxon>Gastropoda</taxon>
        <taxon>Caenogastropoda</taxon>
        <taxon>Littorinimorpha</taxon>
        <taxon>Littorinoidea</taxon>
        <taxon>Littorinidae</taxon>
        <taxon>Littorina</taxon>
    </lineage>
</organism>
<accession>A0AAN9GBD4</accession>
<dbReference type="AlphaFoldDB" id="A0AAN9GBD4"/>
<protein>
    <recommendedName>
        <fullName evidence="1">Enoyl reductase (ER) domain-containing protein</fullName>
    </recommendedName>
</protein>
<dbReference type="Gene3D" id="3.90.180.10">
    <property type="entry name" value="Medium-chain alcohol dehydrogenases, catalytic domain"/>
    <property type="match status" value="1"/>
</dbReference>
<dbReference type="GO" id="GO:0005739">
    <property type="term" value="C:mitochondrion"/>
    <property type="evidence" value="ECO:0007669"/>
    <property type="project" value="TreeGrafter"/>
</dbReference>
<dbReference type="SUPFAM" id="SSF50129">
    <property type="entry name" value="GroES-like"/>
    <property type="match status" value="1"/>
</dbReference>
<dbReference type="Gene3D" id="3.40.50.720">
    <property type="entry name" value="NAD(P)-binding Rossmann-like Domain"/>
    <property type="match status" value="1"/>
</dbReference>
<reference evidence="2 3" key="1">
    <citation type="submission" date="2024-02" db="EMBL/GenBank/DDBJ databases">
        <title>Chromosome-scale genome assembly of the rough periwinkle Littorina saxatilis.</title>
        <authorList>
            <person name="De Jode A."/>
            <person name="Faria R."/>
            <person name="Formenti G."/>
            <person name="Sims Y."/>
            <person name="Smith T.P."/>
            <person name="Tracey A."/>
            <person name="Wood J.M.D."/>
            <person name="Zagrodzka Z.B."/>
            <person name="Johannesson K."/>
            <person name="Butlin R.K."/>
            <person name="Leder E.H."/>
        </authorList>
    </citation>
    <scope>NUCLEOTIDE SEQUENCE [LARGE SCALE GENOMIC DNA]</scope>
    <source>
        <strain evidence="2">Snail1</strain>
        <tissue evidence="2">Muscle</tissue>
    </source>
</reference>
<dbReference type="InterPro" id="IPR013154">
    <property type="entry name" value="ADH-like_N"/>
</dbReference>
<sequence>MAFQTPPEVLLRTVIRAVSKGMQQSPVSRPCHNTQRFYRAAVCTKIGQPLEVKEMPFPDKVPEGKVLIATHATGINFADILTAQGKYQERPKTPFIPGAELSGKVEGVGEGVEGWKKGDRVVALPVERAGFAEYCLVDPLMMFPAPDALSLVEAGAILISYATAMMALSRTAQLKEGETILVTAAAGATGLAAVDIAVNIFKAQVIGVCGGEEKCALLRRRGVAHTIDYRTEKIRDRVKEITSGQGVNVVMDQVGGDLFNDCLKSIAFEGRLITVGYASGAIPKVSINQLLLKSCSIRGVFWGSYGMRHPQAFMQSIHDILNAFNEGKLHPHVGKEFPLEKVNEAFDYIMDRQSTGKIVLKMRDE</sequence>
<dbReference type="SMART" id="SM00829">
    <property type="entry name" value="PKS_ER"/>
    <property type="match status" value="1"/>
</dbReference>
<evidence type="ECO:0000259" key="1">
    <source>
        <dbReference type="SMART" id="SM00829"/>
    </source>
</evidence>
<dbReference type="SUPFAM" id="SSF51735">
    <property type="entry name" value="NAD(P)-binding Rossmann-fold domains"/>
    <property type="match status" value="1"/>
</dbReference>